<protein>
    <submittedName>
        <fullName evidence="3">Alpha/beta fold hydrolase</fullName>
    </submittedName>
</protein>
<dbReference type="RefSeq" id="WP_256310156.1">
    <property type="nucleotide sequence ID" value="NZ_JANGAC010000001.1"/>
</dbReference>
<dbReference type="GO" id="GO:0016787">
    <property type="term" value="F:hydrolase activity"/>
    <property type="evidence" value="ECO:0007669"/>
    <property type="project" value="UniProtKB-KW"/>
</dbReference>
<gene>
    <name evidence="3" type="ORF">NE686_01005</name>
</gene>
<organism evidence="3 4">
    <name type="scientific">Tissierella carlieri</name>
    <dbReference type="NCBI Taxonomy" id="689904"/>
    <lineage>
        <taxon>Bacteria</taxon>
        <taxon>Bacillati</taxon>
        <taxon>Bacillota</taxon>
        <taxon>Tissierellia</taxon>
        <taxon>Tissierellales</taxon>
        <taxon>Tissierellaceae</taxon>
        <taxon>Tissierella</taxon>
    </lineage>
</organism>
<dbReference type="PANTHER" id="PTHR11487:SF0">
    <property type="entry name" value="S-ACYL FATTY ACID SYNTHASE THIOESTERASE, MEDIUM CHAIN"/>
    <property type="match status" value="1"/>
</dbReference>
<proteinExistence type="inferred from homology"/>
<feature type="domain" description="Thioesterase" evidence="2">
    <location>
        <begin position="5"/>
        <end position="234"/>
    </location>
</feature>
<evidence type="ECO:0000313" key="4">
    <source>
        <dbReference type="Proteomes" id="UP001524478"/>
    </source>
</evidence>
<dbReference type="Pfam" id="PF00975">
    <property type="entry name" value="Thioesterase"/>
    <property type="match status" value="1"/>
</dbReference>
<name>A0ABT1S5A0_9FIRM</name>
<comment type="caution">
    <text evidence="3">The sequence shown here is derived from an EMBL/GenBank/DDBJ whole genome shotgun (WGS) entry which is preliminary data.</text>
</comment>
<dbReference type="InterPro" id="IPR001031">
    <property type="entry name" value="Thioesterase"/>
</dbReference>
<keyword evidence="3" id="KW-0378">Hydrolase</keyword>
<dbReference type="InterPro" id="IPR012223">
    <property type="entry name" value="TEII"/>
</dbReference>
<dbReference type="SUPFAM" id="SSF53474">
    <property type="entry name" value="alpha/beta-Hydrolases"/>
    <property type="match status" value="1"/>
</dbReference>
<sequence length="243" mass="28286">MFKFRLFCLPYAGGSATIYYQWKSLINSHIDLCAVELAGRGKRLREPLYEDFEAMVNDVYNIIEDQLSDLPYAFFGHSMGSAIVFELAHKIRMNNRPVPSHLFLSSRDAPITLSEDDTERDINKNTDKDDKEFIEDLRRLGGIPDELYANEELLNFFLPIIKCDVNNMRTYSFTSKDVLDLDMSVLYGINEDIEISKIEAWQEFTLKKVRIKVFQGGHFYIVSSRNELIQYINDTLLSYNIFK</sequence>
<comment type="similarity">
    <text evidence="1">Belongs to the thioesterase family.</text>
</comment>
<dbReference type="InterPro" id="IPR029058">
    <property type="entry name" value="AB_hydrolase_fold"/>
</dbReference>
<evidence type="ECO:0000256" key="1">
    <source>
        <dbReference type="ARBA" id="ARBA00007169"/>
    </source>
</evidence>
<reference evidence="3 4" key="1">
    <citation type="submission" date="2022-06" db="EMBL/GenBank/DDBJ databases">
        <title>Isolation of gut microbiota from human fecal samples.</title>
        <authorList>
            <person name="Pamer E.G."/>
            <person name="Barat B."/>
            <person name="Waligurski E."/>
            <person name="Medina S."/>
            <person name="Paddock L."/>
            <person name="Mostad J."/>
        </authorList>
    </citation>
    <scope>NUCLEOTIDE SEQUENCE [LARGE SCALE GENOMIC DNA]</scope>
    <source>
        <strain evidence="3 4">DFI.7.95</strain>
    </source>
</reference>
<dbReference type="PANTHER" id="PTHR11487">
    <property type="entry name" value="THIOESTERASE"/>
    <property type="match status" value="1"/>
</dbReference>
<accession>A0ABT1S5A0</accession>
<dbReference type="EMBL" id="JANGAC010000001">
    <property type="protein sequence ID" value="MCQ4921648.1"/>
    <property type="molecule type" value="Genomic_DNA"/>
</dbReference>
<evidence type="ECO:0000259" key="2">
    <source>
        <dbReference type="Pfam" id="PF00975"/>
    </source>
</evidence>
<evidence type="ECO:0000313" key="3">
    <source>
        <dbReference type="EMBL" id="MCQ4921648.1"/>
    </source>
</evidence>
<dbReference type="Gene3D" id="3.40.50.1820">
    <property type="entry name" value="alpha/beta hydrolase"/>
    <property type="match status" value="1"/>
</dbReference>
<keyword evidence="4" id="KW-1185">Reference proteome</keyword>
<dbReference type="Proteomes" id="UP001524478">
    <property type="component" value="Unassembled WGS sequence"/>
</dbReference>